<keyword evidence="2" id="KW-1185">Reference proteome</keyword>
<evidence type="ECO:0000313" key="1">
    <source>
        <dbReference type="EMBL" id="OMI34465.1"/>
    </source>
</evidence>
<comment type="caution">
    <text evidence="1">The sequence shown here is derived from an EMBL/GenBank/DDBJ whole genome shotgun (WGS) entry which is preliminary data.</text>
</comment>
<reference evidence="1 2" key="1">
    <citation type="submission" date="2013-05" db="EMBL/GenBank/DDBJ databases">
        <title>Genome sequence of Streptomyces sparsogenes DSM 40356.</title>
        <authorList>
            <person name="Coyne S."/>
            <person name="Seebeck F.P."/>
        </authorList>
    </citation>
    <scope>NUCLEOTIDE SEQUENCE [LARGE SCALE GENOMIC DNA]</scope>
    <source>
        <strain evidence="1 2">DSM 40356</strain>
    </source>
</reference>
<dbReference type="STRING" id="67365.GCA_001704635_01670"/>
<accession>A0A1R1S813</accession>
<dbReference type="GeneID" id="96746617"/>
<dbReference type="EMBL" id="ASQP01000469">
    <property type="protein sequence ID" value="OMI34465.1"/>
    <property type="molecule type" value="Genomic_DNA"/>
</dbReference>
<sequence length="157" mass="17422">MTLPHDPYFTAVIDALTTAGFSPADAFTDDSDTRGTYQFLRAVITLDPDTSGIDSKRWPHGLILIWEWHTGIESADGEPERGPSWEWARLVDSHGQCGEREALTAVGYASPTYVVESVRALIERRNQSTPAEQWERAEELNAACETWAAAEARKVGE</sequence>
<evidence type="ECO:0000313" key="2">
    <source>
        <dbReference type="Proteomes" id="UP000186168"/>
    </source>
</evidence>
<dbReference type="AlphaFoldDB" id="A0A1R1S813"/>
<protein>
    <submittedName>
        <fullName evidence="1">Uncharacterized protein</fullName>
    </submittedName>
</protein>
<dbReference type="RefSeq" id="WP_065966534.1">
    <property type="nucleotide sequence ID" value="NZ_ASQP01000469.1"/>
</dbReference>
<name>A0A1R1S813_9ACTN</name>
<dbReference type="Proteomes" id="UP000186168">
    <property type="component" value="Unassembled WGS sequence"/>
</dbReference>
<organism evidence="1 2">
    <name type="scientific">Streptomyces sparsogenes DSM 40356</name>
    <dbReference type="NCBI Taxonomy" id="1331668"/>
    <lineage>
        <taxon>Bacteria</taxon>
        <taxon>Bacillati</taxon>
        <taxon>Actinomycetota</taxon>
        <taxon>Actinomycetes</taxon>
        <taxon>Kitasatosporales</taxon>
        <taxon>Streptomycetaceae</taxon>
        <taxon>Streptomyces</taxon>
    </lineage>
</organism>
<gene>
    <name evidence="1" type="ORF">SPAR_36816</name>
</gene>
<proteinExistence type="predicted"/>